<name>A0A9P7GP99_9AGAR</name>
<dbReference type="EMBL" id="JABCKI010000406">
    <property type="protein sequence ID" value="KAG5650602.1"/>
    <property type="molecule type" value="Genomic_DNA"/>
</dbReference>
<feature type="compositionally biased region" description="Acidic residues" evidence="1">
    <location>
        <begin position="518"/>
        <end position="530"/>
    </location>
</feature>
<reference evidence="2" key="2">
    <citation type="submission" date="2021-10" db="EMBL/GenBank/DDBJ databases">
        <title>Phylogenomics reveals ancestral predisposition of the termite-cultivated fungus Termitomyces towards a domesticated lifestyle.</title>
        <authorList>
            <person name="Auxier B."/>
            <person name="Grum-Grzhimaylo A."/>
            <person name="Cardenas M.E."/>
            <person name="Lodge J.D."/>
            <person name="Laessoe T."/>
            <person name="Pedersen O."/>
            <person name="Smith M.E."/>
            <person name="Kuyper T.W."/>
            <person name="Franco-Molano E.A."/>
            <person name="Baroni T.J."/>
            <person name="Aanen D.K."/>
        </authorList>
    </citation>
    <scope>NUCLEOTIDE SEQUENCE</scope>
    <source>
        <strain evidence="2">D49</strain>
    </source>
</reference>
<organism evidence="2 3">
    <name type="scientific">Sphagnurus paluster</name>
    <dbReference type="NCBI Taxonomy" id="117069"/>
    <lineage>
        <taxon>Eukaryota</taxon>
        <taxon>Fungi</taxon>
        <taxon>Dikarya</taxon>
        <taxon>Basidiomycota</taxon>
        <taxon>Agaricomycotina</taxon>
        <taxon>Agaricomycetes</taxon>
        <taxon>Agaricomycetidae</taxon>
        <taxon>Agaricales</taxon>
        <taxon>Tricholomatineae</taxon>
        <taxon>Lyophyllaceae</taxon>
        <taxon>Sphagnurus</taxon>
    </lineage>
</organism>
<feature type="region of interest" description="Disordered" evidence="1">
    <location>
        <begin position="248"/>
        <end position="274"/>
    </location>
</feature>
<protein>
    <submittedName>
        <fullName evidence="2">Uncharacterized protein</fullName>
    </submittedName>
</protein>
<evidence type="ECO:0000256" key="1">
    <source>
        <dbReference type="SAM" id="MobiDB-lite"/>
    </source>
</evidence>
<reference evidence="2" key="1">
    <citation type="submission" date="2021-02" db="EMBL/GenBank/DDBJ databases">
        <authorList>
            <person name="Nieuwenhuis M."/>
            <person name="Van De Peppel L.J.J."/>
        </authorList>
    </citation>
    <scope>NUCLEOTIDE SEQUENCE</scope>
    <source>
        <strain evidence="2">D49</strain>
    </source>
</reference>
<keyword evidence="3" id="KW-1185">Reference proteome</keyword>
<evidence type="ECO:0000313" key="3">
    <source>
        <dbReference type="Proteomes" id="UP000717328"/>
    </source>
</evidence>
<feature type="region of interest" description="Disordered" evidence="1">
    <location>
        <begin position="90"/>
        <end position="116"/>
    </location>
</feature>
<proteinExistence type="predicted"/>
<comment type="caution">
    <text evidence="2">The sequence shown here is derived from an EMBL/GenBank/DDBJ whole genome shotgun (WGS) entry which is preliminary data.</text>
</comment>
<sequence>MTNTPNYDAVWYAIAAQELESLPTAELEEIFELRVQHCLSRELEKAGDYLVALEGYATVIDASCCATRPEIAHEARRSRFRLLHALGMKSRTSTSTPAPPESESHHRHTPPWIGTPVVTSTSVGTTNGQVFTTIIEITTTLPPGTVTGAPTAVGSSGTNVGAIVGGVVGDANELYFLPTTPFPPIQLPPSLPPLTPPPPGITALLTLPLLALFLLRRHRHKRNREQDLFDGNFDPAHVVPTAPRISLLEEDNDNDNDKDNGNSNGTGGGGALPYSYIPPGDNATIATGTGTGTGTGNGTISSWTGRGTDSPELRQHDDYGLIASAGVAGAGAAGVYTHHPYGERYQPQQHQRQQYYYPEHAAYTPYPYGTMGSPYTPAPAPVPVPAPVYTSEGGTASGGSGHAYHGMALQNQSPQGMAAYGVYPGSAPGPGSVSSHGGQSVSTVTATATGTGTGSGGDGTRSAKEREAYVPLRLRSGPRSESVHGSGHGSGHGYAQERERGPIVHRDGGRVVVRGVGEDEEGAEEEDGEQMAEIPPAYDSLPHDVRR</sequence>
<feature type="region of interest" description="Disordered" evidence="1">
    <location>
        <begin position="476"/>
        <end position="547"/>
    </location>
</feature>
<dbReference type="OrthoDB" id="3263231at2759"/>
<feature type="region of interest" description="Disordered" evidence="1">
    <location>
        <begin position="429"/>
        <end position="464"/>
    </location>
</feature>
<gene>
    <name evidence="2" type="ORF">H0H81_011693</name>
</gene>
<feature type="compositionally biased region" description="Basic and acidic residues" evidence="1">
    <location>
        <begin position="495"/>
        <end position="509"/>
    </location>
</feature>
<feature type="compositionally biased region" description="Low complexity" evidence="1">
    <location>
        <begin position="429"/>
        <end position="450"/>
    </location>
</feature>
<evidence type="ECO:0000313" key="2">
    <source>
        <dbReference type="EMBL" id="KAG5650602.1"/>
    </source>
</evidence>
<dbReference type="AlphaFoldDB" id="A0A9P7GP99"/>
<dbReference type="Proteomes" id="UP000717328">
    <property type="component" value="Unassembled WGS sequence"/>
</dbReference>
<accession>A0A9P7GP99</accession>